<dbReference type="EMBL" id="JTDE01002278">
    <property type="protein sequence ID" value="KAF7257600.1"/>
    <property type="molecule type" value="Genomic_DNA"/>
</dbReference>
<gene>
    <name evidence="1" type="ORF">EG68_05308</name>
</gene>
<protein>
    <submittedName>
        <fullName evidence="1">Uncharacterized protein</fullName>
    </submittedName>
</protein>
<sequence length="40" mass="4584">MLVAGHVSSTLRSNNSLAYFGERMHLHYFCMNASKNNRIL</sequence>
<comment type="caution">
    <text evidence="1">The sequence shown here is derived from an EMBL/GenBank/DDBJ whole genome shotgun (WGS) entry which is preliminary data.</text>
</comment>
<name>A0A8S9YWS1_9TREM</name>
<organism evidence="1 2">
    <name type="scientific">Paragonimus skrjabini miyazakii</name>
    <dbReference type="NCBI Taxonomy" id="59628"/>
    <lineage>
        <taxon>Eukaryota</taxon>
        <taxon>Metazoa</taxon>
        <taxon>Spiralia</taxon>
        <taxon>Lophotrochozoa</taxon>
        <taxon>Platyhelminthes</taxon>
        <taxon>Trematoda</taxon>
        <taxon>Digenea</taxon>
        <taxon>Plagiorchiida</taxon>
        <taxon>Troglotremata</taxon>
        <taxon>Troglotrematidae</taxon>
        <taxon>Paragonimus</taxon>
    </lineage>
</organism>
<evidence type="ECO:0000313" key="2">
    <source>
        <dbReference type="Proteomes" id="UP000822476"/>
    </source>
</evidence>
<dbReference type="Proteomes" id="UP000822476">
    <property type="component" value="Unassembled WGS sequence"/>
</dbReference>
<keyword evidence="2" id="KW-1185">Reference proteome</keyword>
<reference evidence="1" key="1">
    <citation type="submission" date="2019-07" db="EMBL/GenBank/DDBJ databases">
        <title>Annotation for the trematode Paragonimus miyazaki's.</title>
        <authorList>
            <person name="Choi Y.-J."/>
        </authorList>
    </citation>
    <scope>NUCLEOTIDE SEQUENCE</scope>
    <source>
        <strain evidence="1">Japan</strain>
    </source>
</reference>
<proteinExistence type="predicted"/>
<evidence type="ECO:0000313" key="1">
    <source>
        <dbReference type="EMBL" id="KAF7257600.1"/>
    </source>
</evidence>
<dbReference type="AlphaFoldDB" id="A0A8S9YWS1"/>
<accession>A0A8S9YWS1</accession>